<dbReference type="InterPro" id="IPR006197">
    <property type="entry name" value="Peptidase_S24_LexA"/>
</dbReference>
<dbReference type="PANTHER" id="PTHR33516">
    <property type="entry name" value="LEXA REPRESSOR"/>
    <property type="match status" value="1"/>
</dbReference>
<comment type="similarity">
    <text evidence="1 7">Belongs to the peptidase S24 family.</text>
</comment>
<dbReference type="GO" id="GO:0006355">
    <property type="term" value="P:regulation of DNA-templated transcription"/>
    <property type="evidence" value="ECO:0007669"/>
    <property type="project" value="InterPro"/>
</dbReference>
<keyword evidence="3 7" id="KW-0378">Hydrolase</keyword>
<organism evidence="9 10">
    <name type="scientific">Oleidesulfovibrio alaskensis (strain ATCC BAA-1058 / DSM 17464 / G20)</name>
    <name type="common">Desulfovibrio alaskensis</name>
    <dbReference type="NCBI Taxonomy" id="207559"/>
    <lineage>
        <taxon>Bacteria</taxon>
        <taxon>Pseudomonadati</taxon>
        <taxon>Thermodesulfobacteriota</taxon>
        <taxon>Desulfovibrionia</taxon>
        <taxon>Desulfovibrionales</taxon>
        <taxon>Desulfovibrionaceae</taxon>
        <taxon>Oleidesulfovibrio</taxon>
    </lineage>
</organism>
<dbReference type="InterPro" id="IPR015927">
    <property type="entry name" value="Peptidase_S24_S26A/B/C"/>
</dbReference>
<dbReference type="Proteomes" id="UP000002710">
    <property type="component" value="Chromosome"/>
</dbReference>
<evidence type="ECO:0000256" key="4">
    <source>
        <dbReference type="ARBA" id="ARBA00022813"/>
    </source>
</evidence>
<evidence type="ECO:0000256" key="6">
    <source>
        <dbReference type="ARBA" id="ARBA00023236"/>
    </source>
</evidence>
<proteinExistence type="inferred from homology"/>
<dbReference type="KEGG" id="dde:Dde_2974"/>
<dbReference type="eggNOG" id="COG1974">
    <property type="taxonomic scope" value="Bacteria"/>
</dbReference>
<dbReference type="InterPro" id="IPR036286">
    <property type="entry name" value="LexA/Signal_pep-like_sf"/>
</dbReference>
<evidence type="ECO:0000256" key="1">
    <source>
        <dbReference type="ARBA" id="ARBA00007484"/>
    </source>
</evidence>
<keyword evidence="5" id="KW-0234">DNA repair</keyword>
<keyword evidence="6" id="KW-0742">SOS response</keyword>
<dbReference type="Gene3D" id="2.10.109.10">
    <property type="entry name" value="Umud Fragment, subunit A"/>
    <property type="match status" value="1"/>
</dbReference>
<dbReference type="GO" id="GO:0003677">
    <property type="term" value="F:DNA binding"/>
    <property type="evidence" value="ECO:0007669"/>
    <property type="project" value="InterPro"/>
</dbReference>
<evidence type="ECO:0000256" key="5">
    <source>
        <dbReference type="ARBA" id="ARBA00023204"/>
    </source>
</evidence>
<dbReference type="RefSeq" id="WP_011368743.1">
    <property type="nucleotide sequence ID" value="NC_007519.1"/>
</dbReference>
<name>Q30X28_OLEA2</name>
<dbReference type="HOGENOM" id="CLU_066192_0_0_7"/>
<evidence type="ECO:0000259" key="8">
    <source>
        <dbReference type="Pfam" id="PF00717"/>
    </source>
</evidence>
<keyword evidence="10" id="KW-1185">Reference proteome</keyword>
<dbReference type="STRING" id="207559.Dde_2974"/>
<evidence type="ECO:0000256" key="2">
    <source>
        <dbReference type="ARBA" id="ARBA00022763"/>
    </source>
</evidence>
<reference evidence="9 10" key="1">
    <citation type="journal article" date="2011" name="J. Bacteriol.">
        <title>Complete genome sequence and updated annotation of Desulfovibrio alaskensis G20.</title>
        <authorList>
            <person name="Hauser L.J."/>
            <person name="Land M.L."/>
            <person name="Brown S.D."/>
            <person name="Larimer F."/>
            <person name="Keller K.L."/>
            <person name="Rapp-Giles B.J."/>
            <person name="Price M.N."/>
            <person name="Lin M."/>
            <person name="Bruce D.C."/>
            <person name="Detter J.C."/>
            <person name="Tapia R."/>
            <person name="Han C.S."/>
            <person name="Goodwin L.A."/>
            <person name="Cheng J.F."/>
            <person name="Pitluck S."/>
            <person name="Copeland A."/>
            <person name="Lucas S."/>
            <person name="Nolan M."/>
            <person name="Lapidus A.L."/>
            <person name="Palumbo A.V."/>
            <person name="Wall J.D."/>
        </authorList>
    </citation>
    <scope>NUCLEOTIDE SEQUENCE [LARGE SCALE GENOMIC DNA]</scope>
    <source>
        <strain evidence="10">ATCC BAA 1058 / DSM 17464 / G20</strain>
    </source>
</reference>
<dbReference type="GO" id="GO:0009432">
    <property type="term" value="P:SOS response"/>
    <property type="evidence" value="ECO:0007669"/>
    <property type="project" value="UniProtKB-KW"/>
</dbReference>
<sequence length="195" mass="21274">MSYHSGLPQQPYGVKLFAEKIPAAHALRPSRTRDAVPAHAHTGGADGLHMLAGAVPQHEGAEKIRHAAADRPLMLSCVAAGFPSPADDYIDRRLDLNEYLVRNPESTFYVRVHGESMRDAGIWAGDILVVDRAVQPATGRVVIAVLDGELTVKRLKKEGDRLLLVPENPDYSPVDVSGREDFSVWGVVTCVLHRV</sequence>
<protein>
    <submittedName>
        <fullName evidence="9">Peptidase S24/S26A/S26B, conserved region</fullName>
    </submittedName>
</protein>
<gene>
    <name evidence="9" type="ordered locus">Dde_2974</name>
</gene>
<feature type="domain" description="Peptidase S24/S26A/S26B/S26C" evidence="8">
    <location>
        <begin position="72"/>
        <end position="188"/>
    </location>
</feature>
<dbReference type="AlphaFoldDB" id="Q30X28"/>
<dbReference type="InterPro" id="IPR050077">
    <property type="entry name" value="LexA_repressor"/>
</dbReference>
<keyword evidence="4 7" id="KW-0068">Autocatalytic cleavage</keyword>
<keyword evidence="2" id="KW-0227">DNA damage</keyword>
<dbReference type="CDD" id="cd06529">
    <property type="entry name" value="S24_LexA-like"/>
    <property type="match status" value="1"/>
</dbReference>
<evidence type="ECO:0000256" key="7">
    <source>
        <dbReference type="RuleBase" id="RU003991"/>
    </source>
</evidence>
<dbReference type="InterPro" id="IPR039418">
    <property type="entry name" value="LexA-like"/>
</dbReference>
<evidence type="ECO:0000313" key="9">
    <source>
        <dbReference type="EMBL" id="ABB39768.2"/>
    </source>
</evidence>
<dbReference type="PRINTS" id="PR00726">
    <property type="entry name" value="LEXASERPTASE"/>
</dbReference>
<dbReference type="GO" id="GO:0006281">
    <property type="term" value="P:DNA repair"/>
    <property type="evidence" value="ECO:0007669"/>
    <property type="project" value="UniProtKB-KW"/>
</dbReference>
<accession>Q30X28</accession>
<dbReference type="SUPFAM" id="SSF51306">
    <property type="entry name" value="LexA/Signal peptidase"/>
    <property type="match status" value="1"/>
</dbReference>
<dbReference type="NCBIfam" id="NF007621">
    <property type="entry name" value="PRK10276.1"/>
    <property type="match status" value="1"/>
</dbReference>
<dbReference type="PANTHER" id="PTHR33516:SF2">
    <property type="entry name" value="LEXA REPRESSOR-RELATED"/>
    <property type="match status" value="1"/>
</dbReference>
<dbReference type="Pfam" id="PF00717">
    <property type="entry name" value="Peptidase_S24"/>
    <property type="match status" value="1"/>
</dbReference>
<dbReference type="EMBL" id="CP000112">
    <property type="protein sequence ID" value="ABB39768.2"/>
    <property type="molecule type" value="Genomic_DNA"/>
</dbReference>
<evidence type="ECO:0000256" key="3">
    <source>
        <dbReference type="ARBA" id="ARBA00022801"/>
    </source>
</evidence>
<evidence type="ECO:0000313" key="10">
    <source>
        <dbReference type="Proteomes" id="UP000002710"/>
    </source>
</evidence>
<dbReference type="MEROPS" id="S24.003"/>
<dbReference type="GO" id="GO:0016787">
    <property type="term" value="F:hydrolase activity"/>
    <property type="evidence" value="ECO:0007669"/>
    <property type="project" value="UniProtKB-KW"/>
</dbReference>